<keyword evidence="2" id="KW-1185">Reference proteome</keyword>
<accession>A0A6M5UCQ4</accession>
<dbReference type="Proteomes" id="UP000451354">
    <property type="component" value="Chromosome"/>
</dbReference>
<reference evidence="2" key="1">
    <citation type="journal article" date="2022" name="Int. J. Syst. Evol. Microbiol.">
        <title>Cellulosimicrobium protaetiae sp. nov., isolated from the gut of the larva of Protaetia brevitarsis seulensis.</title>
        <authorList>
            <person name="Le Han H."/>
            <person name="Nguyen T.T.H."/>
            <person name="Li Z."/>
            <person name="Shin N.R."/>
            <person name="Kim S.G."/>
        </authorList>
    </citation>
    <scope>NUCLEOTIDE SEQUENCE [LARGE SCALE GENOMIC DNA]</scope>
    <source>
        <strain evidence="2">BI34</strain>
    </source>
</reference>
<gene>
    <name evidence="1" type="ORF">FIC82_000285</name>
</gene>
<organism evidence="1 2">
    <name type="scientific">Cellulosimicrobium protaetiae</name>
    <dbReference type="NCBI Taxonomy" id="2587808"/>
    <lineage>
        <taxon>Bacteria</taxon>
        <taxon>Bacillati</taxon>
        <taxon>Actinomycetota</taxon>
        <taxon>Actinomycetes</taxon>
        <taxon>Micrococcales</taxon>
        <taxon>Promicromonosporaceae</taxon>
        <taxon>Cellulosimicrobium</taxon>
    </lineage>
</organism>
<name>A0A6M5UCQ4_9MICO</name>
<evidence type="ECO:0000313" key="2">
    <source>
        <dbReference type="Proteomes" id="UP000451354"/>
    </source>
</evidence>
<dbReference type="InterPro" id="IPR006521">
    <property type="entry name" value="Tail_protein_I"/>
</dbReference>
<proteinExistence type="predicted"/>
<dbReference type="InterPro" id="IPR011748">
    <property type="entry name" value="Unchr_phage_tail-like"/>
</dbReference>
<dbReference type="KEGG" id="cprt:FIC82_000285"/>
<dbReference type="Pfam" id="PF09684">
    <property type="entry name" value="Tail_P2_I"/>
    <property type="match status" value="1"/>
</dbReference>
<dbReference type="EMBL" id="CP052757">
    <property type="protein sequence ID" value="QJW34868.1"/>
    <property type="molecule type" value="Genomic_DNA"/>
</dbReference>
<dbReference type="AlphaFoldDB" id="A0A6M5UCQ4"/>
<dbReference type="RefSeq" id="WP_168731344.1">
    <property type="nucleotide sequence ID" value="NZ_CP052757.1"/>
</dbReference>
<sequence length="182" mass="19027">MTGRGAVPGLTSPVPLASLLPGVLQDDELLGRFVAAFDDALAPVFLTLDGLDGYVDPWLAPRDHLDGVARWVGVDLDPEWPTARCRPVVAHAARTHRLRGTALGVAEAVRAVTGGEVEVADTGGVTASTVAGAELPGEPGPAFHVRVLVPSGTAVDERRVRDVVAHACPAHVPFTLEVVEDR</sequence>
<protein>
    <submittedName>
        <fullName evidence="1">Phage tail protein</fullName>
    </submittedName>
</protein>
<dbReference type="NCBIfam" id="TIGR02242">
    <property type="entry name" value="tail_TIGR02242"/>
    <property type="match status" value="1"/>
</dbReference>
<evidence type="ECO:0000313" key="1">
    <source>
        <dbReference type="EMBL" id="QJW34868.1"/>
    </source>
</evidence>